<name>A0A5C7AQC9_9BACT</name>
<evidence type="ECO:0000256" key="6">
    <source>
        <dbReference type="SAM" id="Phobius"/>
    </source>
</evidence>
<feature type="transmembrane region" description="Helical" evidence="6">
    <location>
        <begin position="364"/>
        <end position="384"/>
    </location>
</feature>
<proteinExistence type="predicted"/>
<feature type="transmembrane region" description="Helical" evidence="6">
    <location>
        <begin position="183"/>
        <end position="203"/>
    </location>
</feature>
<accession>A0A5C7AQC9</accession>
<feature type="transmembrane region" description="Helical" evidence="6">
    <location>
        <begin position="329"/>
        <end position="352"/>
    </location>
</feature>
<dbReference type="Proteomes" id="UP000321935">
    <property type="component" value="Unassembled WGS sequence"/>
</dbReference>
<feature type="transmembrane region" description="Helical" evidence="6">
    <location>
        <begin position="125"/>
        <end position="143"/>
    </location>
</feature>
<evidence type="ECO:0000256" key="5">
    <source>
        <dbReference type="ARBA" id="ARBA00023136"/>
    </source>
</evidence>
<gene>
    <name evidence="7" type="ORF">ESV85_14470</name>
</gene>
<evidence type="ECO:0000313" key="8">
    <source>
        <dbReference type="Proteomes" id="UP000321935"/>
    </source>
</evidence>
<evidence type="ECO:0000256" key="1">
    <source>
        <dbReference type="ARBA" id="ARBA00004651"/>
    </source>
</evidence>
<feature type="transmembrane region" description="Helical" evidence="6">
    <location>
        <begin position="155"/>
        <end position="177"/>
    </location>
</feature>
<evidence type="ECO:0000256" key="4">
    <source>
        <dbReference type="ARBA" id="ARBA00022989"/>
    </source>
</evidence>
<organism evidence="7 8">
    <name type="scientific">Algoriphagus aquimarinus</name>
    <dbReference type="NCBI Taxonomy" id="237018"/>
    <lineage>
        <taxon>Bacteria</taxon>
        <taxon>Pseudomonadati</taxon>
        <taxon>Bacteroidota</taxon>
        <taxon>Cytophagia</taxon>
        <taxon>Cytophagales</taxon>
        <taxon>Cyclobacteriaceae</taxon>
        <taxon>Algoriphagus</taxon>
    </lineage>
</organism>
<feature type="transmembrane region" description="Helical" evidence="6">
    <location>
        <begin position="15"/>
        <end position="38"/>
    </location>
</feature>
<feature type="transmembrane region" description="Helical" evidence="6">
    <location>
        <begin position="422"/>
        <end position="442"/>
    </location>
</feature>
<dbReference type="OrthoDB" id="1495589at2"/>
<dbReference type="GO" id="GO:0005886">
    <property type="term" value="C:plasma membrane"/>
    <property type="evidence" value="ECO:0007669"/>
    <property type="project" value="UniProtKB-SubCell"/>
</dbReference>
<feature type="transmembrane region" description="Helical" evidence="6">
    <location>
        <begin position="390"/>
        <end position="410"/>
    </location>
</feature>
<feature type="transmembrane region" description="Helical" evidence="6">
    <location>
        <begin position="224"/>
        <end position="245"/>
    </location>
</feature>
<dbReference type="InterPro" id="IPR050833">
    <property type="entry name" value="Poly_Biosynth_Transport"/>
</dbReference>
<feature type="transmembrane region" description="Helical" evidence="6">
    <location>
        <begin position="44"/>
        <end position="65"/>
    </location>
</feature>
<reference evidence="7 8" key="1">
    <citation type="submission" date="2019-08" db="EMBL/GenBank/DDBJ databases">
        <title>Genomes sequence of Algoriphagus aquimarinus ACAM450.</title>
        <authorList>
            <person name="Bowman J.P."/>
        </authorList>
    </citation>
    <scope>NUCLEOTIDE SEQUENCE [LARGE SCALE GENOMIC DNA]</scope>
    <source>
        <strain evidence="7 8">ACAM 450</strain>
    </source>
</reference>
<dbReference type="PANTHER" id="PTHR30250">
    <property type="entry name" value="PST FAMILY PREDICTED COLANIC ACID TRANSPORTER"/>
    <property type="match status" value="1"/>
</dbReference>
<protein>
    <submittedName>
        <fullName evidence="7">Oligosaccharide flippase family protein</fullName>
    </submittedName>
</protein>
<feature type="transmembrane region" description="Helical" evidence="6">
    <location>
        <begin position="448"/>
        <end position="470"/>
    </location>
</feature>
<evidence type="ECO:0000256" key="3">
    <source>
        <dbReference type="ARBA" id="ARBA00022692"/>
    </source>
</evidence>
<dbReference type="Pfam" id="PF13440">
    <property type="entry name" value="Polysacc_synt_3"/>
    <property type="match status" value="1"/>
</dbReference>
<feature type="transmembrane region" description="Helical" evidence="6">
    <location>
        <begin position="296"/>
        <end position="317"/>
    </location>
</feature>
<comment type="subcellular location">
    <subcellularLocation>
        <location evidence="1">Cell membrane</location>
        <topology evidence="1">Multi-pass membrane protein</topology>
    </subcellularLocation>
</comment>
<keyword evidence="3 6" id="KW-0812">Transmembrane</keyword>
<evidence type="ECO:0000313" key="7">
    <source>
        <dbReference type="EMBL" id="TXE08765.1"/>
    </source>
</evidence>
<feature type="transmembrane region" description="Helical" evidence="6">
    <location>
        <begin position="86"/>
        <end position="105"/>
    </location>
</feature>
<keyword evidence="4 6" id="KW-1133">Transmembrane helix</keyword>
<keyword evidence="2" id="KW-1003">Cell membrane</keyword>
<dbReference type="EMBL" id="VORW01000010">
    <property type="protein sequence ID" value="TXE08765.1"/>
    <property type="molecule type" value="Genomic_DNA"/>
</dbReference>
<dbReference type="PANTHER" id="PTHR30250:SF11">
    <property type="entry name" value="O-ANTIGEN TRANSPORTER-RELATED"/>
    <property type="match status" value="1"/>
</dbReference>
<keyword evidence="5 6" id="KW-0472">Membrane</keyword>
<dbReference type="RefSeq" id="WP_146918755.1">
    <property type="nucleotide sequence ID" value="NZ_VORW01000010.1"/>
</dbReference>
<comment type="caution">
    <text evidence="7">The sequence shown here is derived from an EMBL/GenBank/DDBJ whole genome shotgun (WGS) entry which is preliminary data.</text>
</comment>
<evidence type="ECO:0000256" key="2">
    <source>
        <dbReference type="ARBA" id="ARBA00022475"/>
    </source>
</evidence>
<feature type="transmembrane region" description="Helical" evidence="6">
    <location>
        <begin position="257"/>
        <end position="275"/>
    </location>
</feature>
<sequence length="488" mass="54654">MTVVKNIKNLASDSMIYGLAGIATRVMGVVLTPLYTRVYSPEDYGVFGLVNNAYSLIALLLILSLDNSTARWFYDTEDYDYRKKIISTWFWFYLLISVVFAGFFFFTAPYWSQFITYNAEESIEYIQVLAFSLPVSVATVVATKVLRFEKKPKSTVLLTFLQALFLIVANVVFVLILDQGLKGAFTARLVAFLLMVPLSMYYLKRWLQKIKLSDFRLLGKMIKYSLPFLPASLSIWMINLSAVFFLNGKVSDEDLGLFQIAFAIAGFSGIVVNAFQQAWSPFAFSIIHQENAKETYGKILLAYLLLIGSLTLLASLFSLEALMIIATPAYYGAATIASILVFSSLFAGLTNIADLGSAISKNTAPLGIVYSVSSVILVLLNIYLIPLYGVYGAALAVCISQFLTPVFVFYFSQKSYPIPYDFIRAFGFMVLLFLVAFLGYYLSSDTSVIQAVLIKIGTFGFFVLISILIFKREFLFLKRLVSNRFSKT</sequence>
<dbReference type="AlphaFoldDB" id="A0A5C7AQC9"/>